<dbReference type="EMBL" id="JBHUOK010000003">
    <property type="protein sequence ID" value="MFD2788423.1"/>
    <property type="molecule type" value="Genomic_DNA"/>
</dbReference>
<keyword evidence="2 5" id="KW-0812">Transmembrane</keyword>
<accession>A0ABW5VDT8</accession>
<evidence type="ECO:0000313" key="8">
    <source>
        <dbReference type="Proteomes" id="UP001597532"/>
    </source>
</evidence>
<sequence>MGSQIEKKDRKKKRNPLKIIGRIVLSFLLLIVLLLLFIRSPWGQGIIIQKAITYVSEKTDTKIEIDRLFITFSGNAYVEGFYLEDKQGDTLIYSHSLEVSVALIPLIKGDKIKLSSIDWNGVVAKIDRSEKTEAYNFEFLIDAFASDTTATDTTTNSPQLEIGTIELSDFKIEYLDGADGLEASLQMGRLILKMEELDLDLMKFHIGHASISDTQISYTQKKIVVKEPDPFPESLMPTIIVDQFEIGNTWANYSSIPDKVDAKFKIGSFLLALPMANLAERTIRLEQFKLNDSEVYYRDLNVGDVKPIDTTSVKEPIDFEWPDWDIETGPIRLENNHITYISKENVPTNGRYNTSTLELNKLGMEISKGQLGNKTAEISLKRLSFYEKNGFTLRNLAFTLSADNNTISLASLNATTQKSNVNGNAKIGYGSINAFLNHPETSKVSLALPSFDLSLDELYTFQPSLEENVHFQNLAQKVVSGKLFMDGTLNNLQLKNTALQWGTATKLQLEGSITNLMQTDSLHLDIPKLSFTTIKKDVAQFIDEQQLGISLPDSIQLNAKLLGKLTDMDTEAKLVSPDGNILLTGNFTNRDKIQFIADMEVAQLQLQKILNNKQLGNVSFTLKASGDGNSINTMNALLDADFSVLEWQGYDFSKLDLKGEVKNGKGEINLKFKDKNLNAQLHAGLVLDSISPQVDMVLNILGADLSALGITQNDIKTQFQLKANFKGNAETFTLNSELSDALVVYDNNPYPVDHLTFNASIDGQGTKVGIHSKLIQGELISNTDINSLNQALIRQFKGYFSDTTALVQGQIPVTMKMNLAVNQDPLLEDVFVGGLKKMDSIYFQMDFNEADQKLTANLNAPYINYNDSTLDSLRLDLNATANNLDFKFGWKGINTGPIAIPRTSLEGKLENKELQLNFDAYDGDATLAHIGSKLTTHNDTLYIHIQPSGLLFNKKNWEISENNKIAIAEKYVDFTDFVLQRNQQKMSLGSSLPTDKKQDLSLKFENFKLGTFTSFLNPDESLVTGVLKGDLVFEDPFGDTGMVAKMEIDNLTAMQSSLGNLSVNANSSNGNTYDFDLSLSGGDADLTINGDYLAAESGAQLNLNLLINEIKLKAIQALVPEIISQPSGGIAGEFKVNGTLKAPKYQGSLRFKETGFLVNSLNSKFNLANEEIKLDNKGVYFNDFSIADANNNLFHLDGSIFTEQLSNPTFDLKVRAKEFQALNATKEDNNLFFGMLKLDTDLEVKGDLSVPKITGNLKIIEGSNLTFVVPESQLEVMEREGVVLFVNKENPDAIITRNNNSSATSAILKGFDIGATLNVDDNSTFTIVIDERSGDNFQISGKGEFKLGINPNGRTSLAGRYEISNGHYEASLYNLVKRRFEISPGSTLIWSGDPFNAELKVRAIYKLETSAAPIMATQTSAASAGIANKYRQKIPFLVYLNVDGVLLQPEISFNLDIPEDKQGSLGGEVYGRVQQLNEREEELNKQVFSLLVLNRFFPGSTSDGSSGGAASIARDNVNKVLSGQLNQFSDKLIGSTGVELDFGLDSFTDYQGDTPQDRTQLDVSASKQLFNNRLIVQVGSEVDIEGSDQGAEGTPVIGNVSVEYLLTENGRFRLKGFRKNEFESVIDGQLIVTGIALIFNREFNQFKELFAKAVKEEAETEKK</sequence>
<gene>
    <name evidence="7" type="ORF">ACFS1K_01465</name>
</gene>
<evidence type="ECO:0000256" key="3">
    <source>
        <dbReference type="ARBA" id="ARBA00022989"/>
    </source>
</evidence>
<evidence type="ECO:0000256" key="1">
    <source>
        <dbReference type="ARBA" id="ARBA00004167"/>
    </source>
</evidence>
<keyword evidence="4 5" id="KW-0472">Membrane</keyword>
<evidence type="ECO:0000313" key="7">
    <source>
        <dbReference type="EMBL" id="MFD2788423.1"/>
    </source>
</evidence>
<evidence type="ECO:0000256" key="2">
    <source>
        <dbReference type="ARBA" id="ARBA00022692"/>
    </source>
</evidence>
<dbReference type="Proteomes" id="UP001597532">
    <property type="component" value="Unassembled WGS sequence"/>
</dbReference>
<comment type="caution">
    <text evidence="7">The sequence shown here is derived from an EMBL/GenBank/DDBJ whole genome shotgun (WGS) entry which is preliminary data.</text>
</comment>
<protein>
    <submittedName>
        <fullName evidence="7">Translocation/assembly module TamB domain-containing protein</fullName>
    </submittedName>
</protein>
<name>A0ABW5VDT8_9FLAO</name>
<keyword evidence="8" id="KW-1185">Reference proteome</keyword>
<dbReference type="RefSeq" id="WP_251807269.1">
    <property type="nucleotide sequence ID" value="NZ_CP166679.1"/>
</dbReference>
<dbReference type="Pfam" id="PF04357">
    <property type="entry name" value="TamB"/>
    <property type="match status" value="1"/>
</dbReference>
<evidence type="ECO:0000259" key="6">
    <source>
        <dbReference type="Pfam" id="PF04357"/>
    </source>
</evidence>
<organism evidence="7 8">
    <name type="scientific">Arenibacter antarcticus</name>
    <dbReference type="NCBI Taxonomy" id="2040469"/>
    <lineage>
        <taxon>Bacteria</taxon>
        <taxon>Pseudomonadati</taxon>
        <taxon>Bacteroidota</taxon>
        <taxon>Flavobacteriia</taxon>
        <taxon>Flavobacteriales</taxon>
        <taxon>Flavobacteriaceae</taxon>
        <taxon>Arenibacter</taxon>
    </lineage>
</organism>
<reference evidence="8" key="1">
    <citation type="journal article" date="2019" name="Int. J. Syst. Evol. Microbiol.">
        <title>The Global Catalogue of Microorganisms (GCM) 10K type strain sequencing project: providing services to taxonomists for standard genome sequencing and annotation.</title>
        <authorList>
            <consortium name="The Broad Institute Genomics Platform"/>
            <consortium name="The Broad Institute Genome Sequencing Center for Infectious Disease"/>
            <person name="Wu L."/>
            <person name="Ma J."/>
        </authorList>
    </citation>
    <scope>NUCLEOTIDE SEQUENCE [LARGE SCALE GENOMIC DNA]</scope>
    <source>
        <strain evidence="8">KCTC 52924</strain>
    </source>
</reference>
<evidence type="ECO:0000256" key="5">
    <source>
        <dbReference type="SAM" id="Phobius"/>
    </source>
</evidence>
<evidence type="ECO:0000256" key="4">
    <source>
        <dbReference type="ARBA" id="ARBA00023136"/>
    </source>
</evidence>
<feature type="transmembrane region" description="Helical" evidence="5">
    <location>
        <begin position="20"/>
        <end position="38"/>
    </location>
</feature>
<keyword evidence="3 5" id="KW-1133">Transmembrane helix</keyword>
<proteinExistence type="predicted"/>
<dbReference type="InterPro" id="IPR007452">
    <property type="entry name" value="TamB_C"/>
</dbReference>
<feature type="domain" description="Translocation and assembly module TamB C-terminal" evidence="6">
    <location>
        <begin position="1184"/>
        <end position="1643"/>
    </location>
</feature>
<comment type="subcellular location">
    <subcellularLocation>
        <location evidence="1">Membrane</location>
        <topology evidence="1">Single-pass membrane protein</topology>
    </subcellularLocation>
</comment>